<dbReference type="Proteomes" id="UP000190130">
    <property type="component" value="Unassembled WGS sequence"/>
</dbReference>
<gene>
    <name evidence="1" type="ORF">SAMN05660750_02525</name>
</gene>
<proteinExistence type="predicted"/>
<evidence type="ECO:0000313" key="2">
    <source>
        <dbReference type="Proteomes" id="UP000190130"/>
    </source>
</evidence>
<accession>A0A1T5EHG0</accession>
<evidence type="ECO:0000313" key="1">
    <source>
        <dbReference type="EMBL" id="SKB83225.1"/>
    </source>
</evidence>
<reference evidence="1 2" key="1">
    <citation type="submission" date="2017-02" db="EMBL/GenBank/DDBJ databases">
        <authorList>
            <person name="Peterson S.W."/>
        </authorList>
    </citation>
    <scope>NUCLEOTIDE SEQUENCE [LARGE SCALE GENOMIC DNA]</scope>
    <source>
        <strain evidence="1 2">DSM 9653</strain>
    </source>
</reference>
<sequence length="547" mass="61032">MIGRWALRDGIAAAVEQGGGYRALGIDESLAAKLYFLHAFNIGKNAYLVVYDVDETMPSGRSGRVVREGVDIYRAMPAGDTLRLEKVADKLTLSGMDARFQDLALPDGHLLCAQSACVRLTEDASGQIAFTEIKGEGWTGRVLIEAVAVGRAARGLFRLDYDDRFRSPPAAGEVIYQDCAIWPLGDCRDVSADWLPKGYAPTGQPLALETCAEIAPLLRRDIARMPGHGLTYLGMNNHEGRLPWGQVYVLDGMLDVIERLALPQPRFDLLREDMRRRVVLELGWWSRLAETDKPWFWSRRYSLERVDILSMVHLGRMARVVGRAMRMGLLADDHLAANLREEMTNFDRSVERLDGVQLFIKRGAPFWLDGANTPWNYQSGWIEGLAELHSLRPISSNLQDTVRRMTASFLAAEVSENRPRVWQYCAGPCQEGWSAASGTSVNTPTWEGNKTRTSTAHISYRTMDVRAVLDTMRTFRDAAPIWFPAYVSELVSQGWIYPMAAAPLRQFGLSPALSPTLVAAYGRAATPAENHNQIWAIDAVAKRLDCQ</sequence>
<organism evidence="1 2">
    <name type="scientific">Bosea thiooxidans</name>
    <dbReference type="NCBI Taxonomy" id="53254"/>
    <lineage>
        <taxon>Bacteria</taxon>
        <taxon>Pseudomonadati</taxon>
        <taxon>Pseudomonadota</taxon>
        <taxon>Alphaproteobacteria</taxon>
        <taxon>Hyphomicrobiales</taxon>
        <taxon>Boseaceae</taxon>
        <taxon>Bosea</taxon>
    </lineage>
</organism>
<protein>
    <submittedName>
        <fullName evidence="1">Uncharacterized protein</fullName>
    </submittedName>
</protein>
<name>A0A1T5EHG0_9HYPH</name>
<dbReference type="EMBL" id="FUYX01000006">
    <property type="protein sequence ID" value="SKB83225.1"/>
    <property type="molecule type" value="Genomic_DNA"/>
</dbReference>
<dbReference type="AlphaFoldDB" id="A0A1T5EHG0"/>